<evidence type="ECO:0000313" key="4">
    <source>
        <dbReference type="EMBL" id="AGX88779.1"/>
    </source>
</evidence>
<dbReference type="KEGG" id="mpv:PRV_01675"/>
<dbReference type="STRING" id="1403316.PRV_01675"/>
<dbReference type="AlphaFoldDB" id="U5NF37"/>
<sequence length="91" mass="10556">MMSGAKSLKKYKILTGQVISVRPKTIVVRIRRIYRIPKYGKLKIKYKKCHAHDERNIAKIGDIVSIRSSRPRSALKRWSLITTKIESSMTK</sequence>
<protein>
    <submittedName>
        <fullName evidence="4">30S ribosomal protein S17</fullName>
    </submittedName>
</protein>
<dbReference type="EMBL" id="CP006771">
    <property type="protein sequence ID" value="AGX88779.1"/>
    <property type="molecule type" value="Genomic_DNA"/>
</dbReference>
<dbReference type="PRINTS" id="PR00973">
    <property type="entry name" value="RIBOSOMALS17"/>
</dbReference>
<comment type="similarity">
    <text evidence="1">Belongs to the universal ribosomal protein uS17 family.</text>
</comment>
<accession>U5NF37</accession>
<dbReference type="InterPro" id="IPR000266">
    <property type="entry name" value="Ribosomal_uS17"/>
</dbReference>
<dbReference type="InterPro" id="IPR012340">
    <property type="entry name" value="NA-bd_OB-fold"/>
</dbReference>
<dbReference type="GO" id="GO:0006412">
    <property type="term" value="P:translation"/>
    <property type="evidence" value="ECO:0007669"/>
    <property type="project" value="InterPro"/>
</dbReference>
<dbReference type="CDD" id="cd00364">
    <property type="entry name" value="Ribosomal_uS17"/>
    <property type="match status" value="1"/>
</dbReference>
<evidence type="ECO:0000313" key="5">
    <source>
        <dbReference type="Proteomes" id="UP000017119"/>
    </source>
</evidence>
<keyword evidence="5" id="KW-1185">Reference proteome</keyword>
<dbReference type="PANTHER" id="PTHR10744">
    <property type="entry name" value="40S RIBOSOMAL PROTEIN S11 FAMILY MEMBER"/>
    <property type="match status" value="1"/>
</dbReference>
<gene>
    <name evidence="4" type="ORF">PRV_01675</name>
</gene>
<keyword evidence="3" id="KW-0687">Ribonucleoprotein</keyword>
<dbReference type="Proteomes" id="UP000017119">
    <property type="component" value="Chromosome"/>
</dbReference>
<keyword evidence="2 4" id="KW-0689">Ribosomal protein</keyword>
<evidence type="ECO:0000256" key="1">
    <source>
        <dbReference type="ARBA" id="ARBA00010254"/>
    </source>
</evidence>
<reference evidence="4 5" key="1">
    <citation type="journal article" date="2013" name="Genome Announc.">
        <title>Genome Sequence of Mycoplasma parvum (Formerly Eperythrozoon parvum), a Diminutive Hemoplasma of the Pig.</title>
        <authorList>
            <person name="do Nascimento N.C."/>
            <person name="Dos Santos A.P."/>
            <person name="Chu Y."/>
            <person name="Guimaraes A.M."/>
            <person name="Pagliaro A."/>
            <person name="Messick J.B."/>
        </authorList>
    </citation>
    <scope>NUCLEOTIDE SEQUENCE [LARGE SCALE GENOMIC DNA]</scope>
    <source>
        <strain evidence="4 5">Indiana</strain>
    </source>
</reference>
<dbReference type="GO" id="GO:0022627">
    <property type="term" value="C:cytosolic small ribosomal subunit"/>
    <property type="evidence" value="ECO:0007669"/>
    <property type="project" value="TreeGrafter"/>
</dbReference>
<dbReference type="SUPFAM" id="SSF50249">
    <property type="entry name" value="Nucleic acid-binding proteins"/>
    <property type="match status" value="1"/>
</dbReference>
<dbReference type="Pfam" id="PF00366">
    <property type="entry name" value="Ribosomal_S17"/>
    <property type="match status" value="1"/>
</dbReference>
<dbReference type="PANTHER" id="PTHR10744:SF1">
    <property type="entry name" value="SMALL RIBOSOMAL SUBUNIT PROTEIN US17M"/>
    <property type="match status" value="1"/>
</dbReference>
<dbReference type="Gene3D" id="2.40.50.140">
    <property type="entry name" value="Nucleic acid-binding proteins"/>
    <property type="match status" value="1"/>
</dbReference>
<name>U5NF37_9MOLU</name>
<evidence type="ECO:0000256" key="2">
    <source>
        <dbReference type="ARBA" id="ARBA00022980"/>
    </source>
</evidence>
<proteinExistence type="inferred from homology"/>
<dbReference type="HOGENOM" id="CLU_073626_1_1_14"/>
<dbReference type="GO" id="GO:0003735">
    <property type="term" value="F:structural constituent of ribosome"/>
    <property type="evidence" value="ECO:0007669"/>
    <property type="project" value="InterPro"/>
</dbReference>
<organism evidence="4 5">
    <name type="scientific">Mycoplasma parvum str. Indiana</name>
    <dbReference type="NCBI Taxonomy" id="1403316"/>
    <lineage>
        <taxon>Bacteria</taxon>
        <taxon>Bacillati</taxon>
        <taxon>Mycoplasmatota</taxon>
        <taxon>Mollicutes</taxon>
        <taxon>Mycoplasmataceae</taxon>
        <taxon>Mycoplasma</taxon>
    </lineage>
</organism>
<dbReference type="PATRIC" id="fig|1403316.3.peg.304"/>
<evidence type="ECO:0000256" key="3">
    <source>
        <dbReference type="ARBA" id="ARBA00023274"/>
    </source>
</evidence>